<dbReference type="Pfam" id="PF00326">
    <property type="entry name" value="Peptidase_S9"/>
    <property type="match status" value="1"/>
</dbReference>
<evidence type="ECO:0000259" key="2">
    <source>
        <dbReference type="Pfam" id="PF00326"/>
    </source>
</evidence>
<protein>
    <submittedName>
        <fullName evidence="4">DPP IV N-terminal domain-containing protein</fullName>
    </submittedName>
</protein>
<dbReference type="InterPro" id="IPR050278">
    <property type="entry name" value="Serine_Prot_S9B/DPPIV"/>
</dbReference>
<dbReference type="PANTHER" id="PTHR11731:SF193">
    <property type="entry name" value="DIPEPTIDYL PEPTIDASE 9"/>
    <property type="match status" value="1"/>
</dbReference>
<dbReference type="GO" id="GO:0008236">
    <property type="term" value="F:serine-type peptidase activity"/>
    <property type="evidence" value="ECO:0007669"/>
    <property type="project" value="InterPro"/>
</dbReference>
<reference evidence="4" key="2">
    <citation type="journal article" date="2021" name="PeerJ">
        <title>Extensive microbial diversity within the chicken gut microbiome revealed by metagenomics and culture.</title>
        <authorList>
            <person name="Gilroy R."/>
            <person name="Ravi A."/>
            <person name="Getino M."/>
            <person name="Pursley I."/>
            <person name="Horton D.L."/>
            <person name="Alikhan N.F."/>
            <person name="Baker D."/>
            <person name="Gharbi K."/>
            <person name="Hall N."/>
            <person name="Watson M."/>
            <person name="Adriaenssens E.M."/>
            <person name="Foster-Nyarko E."/>
            <person name="Jarju S."/>
            <person name="Secka A."/>
            <person name="Antonio M."/>
            <person name="Oren A."/>
            <person name="Chaudhuri R.R."/>
            <person name="La Ragione R."/>
            <person name="Hildebrand F."/>
            <person name="Pallen M.J."/>
        </authorList>
    </citation>
    <scope>NUCLEOTIDE SEQUENCE</scope>
    <source>
        <strain evidence="4">CHK158-818</strain>
    </source>
</reference>
<dbReference type="Proteomes" id="UP000824112">
    <property type="component" value="Unassembled WGS sequence"/>
</dbReference>
<evidence type="ECO:0000313" key="4">
    <source>
        <dbReference type="EMBL" id="HIU55132.1"/>
    </source>
</evidence>
<dbReference type="Gene3D" id="3.40.50.1820">
    <property type="entry name" value="alpha/beta hydrolase"/>
    <property type="match status" value="1"/>
</dbReference>
<name>A0A9D1SD30_9BACT</name>
<organism evidence="4 5">
    <name type="scientific">Candidatus Gallibacteroides avistercoris</name>
    <dbReference type="NCBI Taxonomy" id="2840833"/>
    <lineage>
        <taxon>Bacteria</taxon>
        <taxon>Pseudomonadati</taxon>
        <taxon>Bacteroidota</taxon>
        <taxon>Bacteroidia</taxon>
        <taxon>Bacteroidales</taxon>
        <taxon>Bacteroidaceae</taxon>
        <taxon>Bacteroidaceae incertae sedis</taxon>
        <taxon>Candidatus Gallibacteroides</taxon>
    </lineage>
</organism>
<accession>A0A9D1SD30</accession>
<sequence length="724" mass="82657">MKKRTLNILLIFLSFVFTMPLQSQTQQLTLDDLIPGGKSYFRFVPKSIKQLQWMGDEYIFQRGDTLWAVHPAKKKSKRVLLLLDDLNKALEARSFKPVSSLPGVQARYLEEEKCGVLDFYAHQNYIRYNTASRSIDFAIPYENGDGGFDFQPESRRMALTNGKALYIAENGNKRICVASDEDENITFGQAVHRNEFGITKGTFWSPTGHALAFYRMDETPVGDYPLVDISARQAKLNNMKYPMAGMNSHHVTVGIFYPDTQKSVYLKTGAPRDRYFTNLAWSPDGSQLYIAEVNRDQDSCRLNVYDAQSGSLVRTLFTETHPKYVEPEHPVLFLKNNPDQFIWQSERDGFNHLYLYDTQGNLLRQLTQGEWVVTEVLGFDKTGRYLFYVSTQPSALERNTFRLDMKNGKTIRLTADNGVHSTRINRSGDFALDTYSNHDTPRNIDLISIKKGTSERLLTASDPYKGYRMPPVEVGTILAADGKTELYYRMVKPADFDPSKKYPVVVYVYGGPHAQMITDSYRWAAGGWDTYMAQRGYILFTVDNRGSDNRGLDFENATYLHLGQEEGKDQMQGIAFLKSLPYVDADRIGVCGWSFGGFMTTNLMLTYPETYKVGVAGGPVIDWKYYEVMYGERYMGHPKDNKEGYEASNLNNKAGNLKGHLLLIHGDIDPVVVWQHSLSFLKKCVEAGTYPDYFVYPGHVHNVAGRDRVHLQEKITRYFDDYLK</sequence>
<dbReference type="Gene3D" id="2.140.10.30">
    <property type="entry name" value="Dipeptidylpeptidase IV, N-terminal domain"/>
    <property type="match status" value="1"/>
</dbReference>
<dbReference type="InterPro" id="IPR001375">
    <property type="entry name" value="Peptidase_S9_cat"/>
</dbReference>
<evidence type="ECO:0000256" key="1">
    <source>
        <dbReference type="SAM" id="SignalP"/>
    </source>
</evidence>
<gene>
    <name evidence="4" type="ORF">IAB03_04900</name>
</gene>
<dbReference type="SUPFAM" id="SSF82171">
    <property type="entry name" value="DPP6 N-terminal domain-like"/>
    <property type="match status" value="1"/>
</dbReference>
<proteinExistence type="predicted"/>
<feature type="chain" id="PRO_5038999693" evidence="1">
    <location>
        <begin position="26"/>
        <end position="724"/>
    </location>
</feature>
<dbReference type="Pfam" id="PF00930">
    <property type="entry name" value="DPPIV_N"/>
    <property type="match status" value="1"/>
</dbReference>
<feature type="signal peptide" evidence="1">
    <location>
        <begin position="1"/>
        <end position="25"/>
    </location>
</feature>
<reference evidence="4" key="1">
    <citation type="submission" date="2020-10" db="EMBL/GenBank/DDBJ databases">
        <authorList>
            <person name="Gilroy R."/>
        </authorList>
    </citation>
    <scope>NUCLEOTIDE SEQUENCE</scope>
    <source>
        <strain evidence="4">CHK158-818</strain>
    </source>
</reference>
<feature type="domain" description="Peptidase S9 prolyl oligopeptidase catalytic" evidence="2">
    <location>
        <begin position="531"/>
        <end position="724"/>
    </location>
</feature>
<comment type="caution">
    <text evidence="4">The sequence shown here is derived from an EMBL/GenBank/DDBJ whole genome shotgun (WGS) entry which is preliminary data.</text>
</comment>
<dbReference type="InterPro" id="IPR002469">
    <property type="entry name" value="Peptidase_S9B_N"/>
</dbReference>
<dbReference type="GO" id="GO:0006508">
    <property type="term" value="P:proteolysis"/>
    <property type="evidence" value="ECO:0007669"/>
    <property type="project" value="InterPro"/>
</dbReference>
<dbReference type="InterPro" id="IPR029058">
    <property type="entry name" value="AB_hydrolase_fold"/>
</dbReference>
<dbReference type="GO" id="GO:0008239">
    <property type="term" value="F:dipeptidyl-peptidase activity"/>
    <property type="evidence" value="ECO:0007669"/>
    <property type="project" value="TreeGrafter"/>
</dbReference>
<dbReference type="EMBL" id="DVNA01000111">
    <property type="protein sequence ID" value="HIU55132.1"/>
    <property type="molecule type" value="Genomic_DNA"/>
</dbReference>
<feature type="domain" description="Dipeptidylpeptidase IV N-terminal" evidence="3">
    <location>
        <begin position="145"/>
        <end position="441"/>
    </location>
</feature>
<dbReference type="AlphaFoldDB" id="A0A9D1SD30"/>
<dbReference type="PANTHER" id="PTHR11731">
    <property type="entry name" value="PROTEASE FAMILY S9B,C DIPEPTIDYL-PEPTIDASE IV-RELATED"/>
    <property type="match status" value="1"/>
</dbReference>
<evidence type="ECO:0000313" key="5">
    <source>
        <dbReference type="Proteomes" id="UP000824112"/>
    </source>
</evidence>
<evidence type="ECO:0000259" key="3">
    <source>
        <dbReference type="Pfam" id="PF00930"/>
    </source>
</evidence>
<dbReference type="SUPFAM" id="SSF53474">
    <property type="entry name" value="alpha/beta-Hydrolases"/>
    <property type="match status" value="1"/>
</dbReference>
<keyword evidence="1" id="KW-0732">Signal</keyword>